<dbReference type="OrthoDB" id="77878at2759"/>
<dbReference type="Proteomes" id="UP000509510">
    <property type="component" value="Chromosome VI"/>
</dbReference>
<dbReference type="KEGG" id="trg:TRUGW13939_11814"/>
<name>A0A7H8RDU2_TALRU</name>
<dbReference type="AlphaFoldDB" id="A0A7H8RDU2"/>
<dbReference type="EMBL" id="CP055903">
    <property type="protein sequence ID" value="QKX64639.1"/>
    <property type="molecule type" value="Genomic_DNA"/>
</dbReference>
<dbReference type="GeneID" id="55999291"/>
<gene>
    <name evidence="1" type="ORF">TRUGW13939_11814</name>
</gene>
<dbReference type="Pfam" id="PF05705">
    <property type="entry name" value="DUF829"/>
    <property type="match status" value="1"/>
</dbReference>
<evidence type="ECO:0000313" key="1">
    <source>
        <dbReference type="EMBL" id="QKX64639.1"/>
    </source>
</evidence>
<evidence type="ECO:0000313" key="2">
    <source>
        <dbReference type="Proteomes" id="UP000509510"/>
    </source>
</evidence>
<dbReference type="InterPro" id="IPR008547">
    <property type="entry name" value="DUF829_TMEM53"/>
</dbReference>
<sequence>MPNLEYPGFTGLSDQVLFRAASTTEPADKTKQQPRTVIIYGWGDGQAKHVAKYADGFQQLFPSANQIMVLSPISRAMWQSREQRAKNMAHVVRAAFPNEDVGTHDEGSVLIHMLSNTGAIFYTSTLHAYREAYNRPLPHRLVVLDSTPGTTEISLRTLPRLSHAMTLGTAAWFPWPFLVTQCLWATFLAANHLVERITGRDSAPLTALKTFQDPEMEEKSAKRLYLFSKDDQIILWSDIEEHIAMSREQGWQADGVIYEGSGHVRHMQMHPEKYWKNIQLAWIEGMAQKREP</sequence>
<dbReference type="PANTHER" id="PTHR12265">
    <property type="entry name" value="TRANSMEMBRANE PROTEIN 53"/>
    <property type="match status" value="1"/>
</dbReference>
<dbReference type="InterPro" id="IPR029058">
    <property type="entry name" value="AB_hydrolase_fold"/>
</dbReference>
<dbReference type="SUPFAM" id="SSF53474">
    <property type="entry name" value="alpha/beta-Hydrolases"/>
    <property type="match status" value="1"/>
</dbReference>
<evidence type="ECO:0008006" key="3">
    <source>
        <dbReference type="Google" id="ProtNLM"/>
    </source>
</evidence>
<dbReference type="RefSeq" id="XP_035350812.1">
    <property type="nucleotide sequence ID" value="XM_035494919.1"/>
</dbReference>
<protein>
    <recommendedName>
        <fullName evidence="3">DUF829-domain-containing protein</fullName>
    </recommendedName>
</protein>
<keyword evidence="2" id="KW-1185">Reference proteome</keyword>
<organism evidence="1 2">
    <name type="scientific">Talaromyces rugulosus</name>
    <name type="common">Penicillium rugulosum</name>
    <dbReference type="NCBI Taxonomy" id="121627"/>
    <lineage>
        <taxon>Eukaryota</taxon>
        <taxon>Fungi</taxon>
        <taxon>Dikarya</taxon>
        <taxon>Ascomycota</taxon>
        <taxon>Pezizomycotina</taxon>
        <taxon>Eurotiomycetes</taxon>
        <taxon>Eurotiomycetidae</taxon>
        <taxon>Eurotiales</taxon>
        <taxon>Trichocomaceae</taxon>
        <taxon>Talaromyces</taxon>
        <taxon>Talaromyces sect. Islandici</taxon>
    </lineage>
</organism>
<dbReference type="PANTHER" id="PTHR12265:SF14">
    <property type="entry name" value="INDOLE-DITERPENE BIOSYNTHESIS PROTEIN PAXU"/>
    <property type="match status" value="1"/>
</dbReference>
<proteinExistence type="predicted"/>
<accession>A0A7H8RDU2</accession>
<reference evidence="2" key="1">
    <citation type="submission" date="2020-06" db="EMBL/GenBank/DDBJ databases">
        <title>A chromosome-scale genome assembly of Talaromyces rugulosus W13939.</title>
        <authorList>
            <person name="Wang B."/>
            <person name="Guo L."/>
            <person name="Ye K."/>
            <person name="Wang L."/>
        </authorList>
    </citation>
    <scope>NUCLEOTIDE SEQUENCE [LARGE SCALE GENOMIC DNA]</scope>
    <source>
        <strain evidence="2">W13939</strain>
    </source>
</reference>